<comment type="caution">
    <text evidence="1">The sequence shown here is derived from an EMBL/GenBank/DDBJ whole genome shotgun (WGS) entry which is preliminary data.</text>
</comment>
<dbReference type="EMBL" id="CAJVPM010013112">
    <property type="protein sequence ID" value="CAG8592650.1"/>
    <property type="molecule type" value="Genomic_DNA"/>
</dbReference>
<dbReference type="Proteomes" id="UP000789860">
    <property type="component" value="Unassembled WGS sequence"/>
</dbReference>
<organism evidence="1 2">
    <name type="scientific">Scutellospora calospora</name>
    <dbReference type="NCBI Taxonomy" id="85575"/>
    <lineage>
        <taxon>Eukaryota</taxon>
        <taxon>Fungi</taxon>
        <taxon>Fungi incertae sedis</taxon>
        <taxon>Mucoromycota</taxon>
        <taxon>Glomeromycotina</taxon>
        <taxon>Glomeromycetes</taxon>
        <taxon>Diversisporales</taxon>
        <taxon>Gigasporaceae</taxon>
        <taxon>Scutellospora</taxon>
    </lineage>
</organism>
<evidence type="ECO:0000313" key="1">
    <source>
        <dbReference type="EMBL" id="CAG8592650.1"/>
    </source>
</evidence>
<protein>
    <submittedName>
        <fullName evidence="1">4126_t:CDS:1</fullName>
    </submittedName>
</protein>
<proteinExistence type="predicted"/>
<reference evidence="1" key="1">
    <citation type="submission" date="2021-06" db="EMBL/GenBank/DDBJ databases">
        <authorList>
            <person name="Kallberg Y."/>
            <person name="Tangrot J."/>
            <person name="Rosling A."/>
        </authorList>
    </citation>
    <scope>NUCLEOTIDE SEQUENCE</scope>
    <source>
        <strain evidence="1">AU212A</strain>
    </source>
</reference>
<accession>A0ACA9MHQ2</accession>
<feature type="non-terminal residue" evidence="1">
    <location>
        <position position="54"/>
    </location>
</feature>
<sequence length="54" mass="6063">MEECSLCPLDHISLRGIKICEEISSKDLLVDMLIQEARSANNIELSDVLSNFLL</sequence>
<gene>
    <name evidence="1" type="ORF">SCALOS_LOCUS6636</name>
</gene>
<name>A0ACA9MHQ2_9GLOM</name>
<evidence type="ECO:0000313" key="2">
    <source>
        <dbReference type="Proteomes" id="UP000789860"/>
    </source>
</evidence>
<keyword evidence="2" id="KW-1185">Reference proteome</keyword>